<keyword evidence="1" id="KW-0732">Signal</keyword>
<protein>
    <submittedName>
        <fullName evidence="3">CAP domain-containing protein</fullName>
    </submittedName>
</protein>
<evidence type="ECO:0000256" key="1">
    <source>
        <dbReference type="SAM" id="SignalP"/>
    </source>
</evidence>
<proteinExistence type="predicted"/>
<evidence type="ECO:0000313" key="3">
    <source>
        <dbReference type="EMBL" id="TSE09517.1"/>
    </source>
</evidence>
<dbReference type="AlphaFoldDB" id="A0A554VML0"/>
<feature type="signal peptide" evidence="1">
    <location>
        <begin position="1"/>
        <end position="24"/>
    </location>
</feature>
<evidence type="ECO:0000313" key="4">
    <source>
        <dbReference type="Proteomes" id="UP000318833"/>
    </source>
</evidence>
<dbReference type="Proteomes" id="UP000318833">
    <property type="component" value="Unassembled WGS sequence"/>
</dbReference>
<accession>A0A554VML0</accession>
<sequence>MKSPIRVIYIACMVMLFFSCSSENVDDDLNSPIKEFTVPEVKSIEVEILERINNYRASIGLSVLETLDIVKSQAYSHTEYMIKENQISHDYFHARKSYLLTNAGANSVAENVGYGYSSAESVVNAWIKSDSHRETIEGDFTNFDISAEQNEDGVMYFTNIFIKK</sequence>
<dbReference type="RefSeq" id="WP_109439180.1">
    <property type="nucleotide sequence ID" value="NZ_CANMIK010000003.1"/>
</dbReference>
<dbReference type="InterPro" id="IPR035940">
    <property type="entry name" value="CAP_sf"/>
</dbReference>
<comment type="caution">
    <text evidence="3">The sequence shown here is derived from an EMBL/GenBank/DDBJ whole genome shotgun (WGS) entry which is preliminary data.</text>
</comment>
<dbReference type="PROSITE" id="PS51257">
    <property type="entry name" value="PROKAR_LIPOPROTEIN"/>
    <property type="match status" value="1"/>
</dbReference>
<dbReference type="InterPro" id="IPR014044">
    <property type="entry name" value="CAP_dom"/>
</dbReference>
<dbReference type="Gene3D" id="3.40.33.10">
    <property type="entry name" value="CAP"/>
    <property type="match status" value="1"/>
</dbReference>
<reference evidence="3 4" key="1">
    <citation type="submission" date="2019-07" db="EMBL/GenBank/DDBJ databases">
        <title>The draft genome sequence of Aquimarina algiphila M91.</title>
        <authorList>
            <person name="Meng X."/>
        </authorList>
    </citation>
    <scope>NUCLEOTIDE SEQUENCE [LARGE SCALE GENOMIC DNA]</scope>
    <source>
        <strain evidence="3 4">M91</strain>
    </source>
</reference>
<organism evidence="3 4">
    <name type="scientific">Aquimarina algiphila</name>
    <dbReference type="NCBI Taxonomy" id="2047982"/>
    <lineage>
        <taxon>Bacteria</taxon>
        <taxon>Pseudomonadati</taxon>
        <taxon>Bacteroidota</taxon>
        <taxon>Flavobacteriia</taxon>
        <taxon>Flavobacteriales</taxon>
        <taxon>Flavobacteriaceae</taxon>
        <taxon>Aquimarina</taxon>
    </lineage>
</organism>
<dbReference type="Pfam" id="PF00188">
    <property type="entry name" value="CAP"/>
    <property type="match status" value="1"/>
</dbReference>
<feature type="domain" description="SCP" evidence="2">
    <location>
        <begin position="49"/>
        <end position="155"/>
    </location>
</feature>
<gene>
    <name evidence="3" type="ORF">FOF46_08415</name>
</gene>
<evidence type="ECO:0000259" key="2">
    <source>
        <dbReference type="Pfam" id="PF00188"/>
    </source>
</evidence>
<dbReference type="EMBL" id="VLNR01000013">
    <property type="protein sequence ID" value="TSE09517.1"/>
    <property type="molecule type" value="Genomic_DNA"/>
</dbReference>
<name>A0A554VML0_9FLAO</name>
<dbReference type="CDD" id="cd05379">
    <property type="entry name" value="CAP_bacterial"/>
    <property type="match status" value="1"/>
</dbReference>
<dbReference type="OrthoDB" id="982527at2"/>
<dbReference type="PANTHER" id="PTHR31157:SF1">
    <property type="entry name" value="SCP DOMAIN-CONTAINING PROTEIN"/>
    <property type="match status" value="1"/>
</dbReference>
<feature type="chain" id="PRO_5022054523" evidence="1">
    <location>
        <begin position="25"/>
        <end position="164"/>
    </location>
</feature>
<dbReference type="SUPFAM" id="SSF55797">
    <property type="entry name" value="PR-1-like"/>
    <property type="match status" value="1"/>
</dbReference>
<dbReference type="PANTHER" id="PTHR31157">
    <property type="entry name" value="SCP DOMAIN-CONTAINING PROTEIN"/>
    <property type="match status" value="1"/>
</dbReference>
<keyword evidence="4" id="KW-1185">Reference proteome</keyword>